<organism evidence="1 2">
    <name type="scientific">Caerostris extrusa</name>
    <name type="common">Bark spider</name>
    <name type="synonym">Caerostris bankana</name>
    <dbReference type="NCBI Taxonomy" id="172846"/>
    <lineage>
        <taxon>Eukaryota</taxon>
        <taxon>Metazoa</taxon>
        <taxon>Ecdysozoa</taxon>
        <taxon>Arthropoda</taxon>
        <taxon>Chelicerata</taxon>
        <taxon>Arachnida</taxon>
        <taxon>Araneae</taxon>
        <taxon>Araneomorphae</taxon>
        <taxon>Entelegynae</taxon>
        <taxon>Araneoidea</taxon>
        <taxon>Araneidae</taxon>
        <taxon>Caerostris</taxon>
    </lineage>
</organism>
<protein>
    <submittedName>
        <fullName evidence="1">Uncharacterized protein</fullName>
    </submittedName>
</protein>
<proteinExistence type="predicted"/>
<evidence type="ECO:0000313" key="1">
    <source>
        <dbReference type="EMBL" id="GIY12827.1"/>
    </source>
</evidence>
<comment type="caution">
    <text evidence="1">The sequence shown here is derived from an EMBL/GenBank/DDBJ whole genome shotgun (WGS) entry which is preliminary data.</text>
</comment>
<name>A0AAV4QXJ7_CAEEX</name>
<dbReference type="AlphaFoldDB" id="A0AAV4QXJ7"/>
<keyword evidence="2" id="KW-1185">Reference proteome</keyword>
<dbReference type="Proteomes" id="UP001054945">
    <property type="component" value="Unassembled WGS sequence"/>
</dbReference>
<dbReference type="EMBL" id="BPLR01006857">
    <property type="protein sequence ID" value="GIY12827.1"/>
    <property type="molecule type" value="Genomic_DNA"/>
</dbReference>
<evidence type="ECO:0000313" key="2">
    <source>
        <dbReference type="Proteomes" id="UP001054945"/>
    </source>
</evidence>
<sequence length="80" mass="9647">MLQENEDSDTRKDKECRNKSMRFHNSQFKKNNHIITQEISLTDKLAAAQTENTNINRRAKPWWEKRHLNQELRTLPRPLC</sequence>
<gene>
    <name evidence="1" type="ORF">CEXT_407481</name>
</gene>
<accession>A0AAV4QXJ7</accession>
<reference evidence="1 2" key="1">
    <citation type="submission" date="2021-06" db="EMBL/GenBank/DDBJ databases">
        <title>Caerostris extrusa draft genome.</title>
        <authorList>
            <person name="Kono N."/>
            <person name="Arakawa K."/>
        </authorList>
    </citation>
    <scope>NUCLEOTIDE SEQUENCE [LARGE SCALE GENOMIC DNA]</scope>
</reference>